<name>A0A2H3CJF3_ARMGA</name>
<gene>
    <name evidence="1" type="ORF">ARMGADRAFT_1020237</name>
</gene>
<feature type="non-terminal residue" evidence="1">
    <location>
        <position position="61"/>
    </location>
</feature>
<evidence type="ECO:0000313" key="2">
    <source>
        <dbReference type="Proteomes" id="UP000217790"/>
    </source>
</evidence>
<reference evidence="2" key="1">
    <citation type="journal article" date="2017" name="Nat. Ecol. Evol.">
        <title>Genome expansion and lineage-specific genetic innovations in the forest pathogenic fungi Armillaria.</title>
        <authorList>
            <person name="Sipos G."/>
            <person name="Prasanna A.N."/>
            <person name="Walter M.C."/>
            <person name="O'Connor E."/>
            <person name="Balint B."/>
            <person name="Krizsan K."/>
            <person name="Kiss B."/>
            <person name="Hess J."/>
            <person name="Varga T."/>
            <person name="Slot J."/>
            <person name="Riley R."/>
            <person name="Boka B."/>
            <person name="Rigling D."/>
            <person name="Barry K."/>
            <person name="Lee J."/>
            <person name="Mihaltcheva S."/>
            <person name="LaButti K."/>
            <person name="Lipzen A."/>
            <person name="Waldron R."/>
            <person name="Moloney N.M."/>
            <person name="Sperisen C."/>
            <person name="Kredics L."/>
            <person name="Vagvoelgyi C."/>
            <person name="Patrignani A."/>
            <person name="Fitzpatrick D."/>
            <person name="Nagy I."/>
            <person name="Doyle S."/>
            <person name="Anderson J.B."/>
            <person name="Grigoriev I.V."/>
            <person name="Gueldener U."/>
            <person name="Muensterkoetter M."/>
            <person name="Nagy L.G."/>
        </authorList>
    </citation>
    <scope>NUCLEOTIDE SEQUENCE [LARGE SCALE GENOMIC DNA]</scope>
    <source>
        <strain evidence="2">Ar21-2</strain>
    </source>
</reference>
<sequence>MKLWSWYEHSNDPWILKSTPMTSLLYTRMSTTEAPTGEYCHPPSGIWTPTHLCTRRSGERV</sequence>
<dbReference type="OrthoDB" id="10496610at2759"/>
<keyword evidence="2" id="KW-1185">Reference proteome</keyword>
<dbReference type="EMBL" id="KZ293729">
    <property type="protein sequence ID" value="PBK81474.1"/>
    <property type="molecule type" value="Genomic_DNA"/>
</dbReference>
<accession>A0A2H3CJF3</accession>
<organism evidence="1 2">
    <name type="scientific">Armillaria gallica</name>
    <name type="common">Bulbous honey fungus</name>
    <name type="synonym">Armillaria bulbosa</name>
    <dbReference type="NCBI Taxonomy" id="47427"/>
    <lineage>
        <taxon>Eukaryota</taxon>
        <taxon>Fungi</taxon>
        <taxon>Dikarya</taxon>
        <taxon>Basidiomycota</taxon>
        <taxon>Agaricomycotina</taxon>
        <taxon>Agaricomycetes</taxon>
        <taxon>Agaricomycetidae</taxon>
        <taxon>Agaricales</taxon>
        <taxon>Marasmiineae</taxon>
        <taxon>Physalacriaceae</taxon>
        <taxon>Armillaria</taxon>
    </lineage>
</organism>
<protein>
    <submittedName>
        <fullName evidence="1">Uncharacterized protein</fullName>
    </submittedName>
</protein>
<evidence type="ECO:0000313" key="1">
    <source>
        <dbReference type="EMBL" id="PBK81474.1"/>
    </source>
</evidence>
<dbReference type="Proteomes" id="UP000217790">
    <property type="component" value="Unassembled WGS sequence"/>
</dbReference>
<dbReference type="AlphaFoldDB" id="A0A2H3CJF3"/>
<dbReference type="InParanoid" id="A0A2H3CJF3"/>
<proteinExistence type="predicted"/>